<dbReference type="PANTHER" id="PTHR43711">
    <property type="entry name" value="TWO-COMPONENT HISTIDINE KINASE"/>
    <property type="match status" value="1"/>
</dbReference>
<evidence type="ECO:0000256" key="7">
    <source>
        <dbReference type="ARBA" id="ARBA00022606"/>
    </source>
</evidence>
<dbReference type="Gene3D" id="3.30.565.10">
    <property type="entry name" value="Histidine kinase-like ATPase, C-terminal domain"/>
    <property type="match status" value="1"/>
</dbReference>
<dbReference type="InterPro" id="IPR036890">
    <property type="entry name" value="HATPase_C_sf"/>
</dbReference>
<evidence type="ECO:0000256" key="4">
    <source>
        <dbReference type="ARBA" id="ARBA00012438"/>
    </source>
</evidence>
<keyword evidence="11" id="KW-0902">Two-component regulatory system</keyword>
<keyword evidence="9" id="KW-0418">Kinase</keyword>
<proteinExistence type="inferred from homology"/>
<dbReference type="GO" id="GO:0009881">
    <property type="term" value="F:photoreceptor activity"/>
    <property type="evidence" value="ECO:0007669"/>
    <property type="project" value="UniProtKB-KW"/>
</dbReference>
<comment type="subcellular location">
    <subcellularLocation>
        <location evidence="2">Cell inner membrane</location>
        <topology evidence="2">Multi-pass membrane protein</topology>
    </subcellularLocation>
</comment>
<dbReference type="InterPro" id="IPR036097">
    <property type="entry name" value="HisK_dim/P_sf"/>
</dbReference>
<dbReference type="FunFam" id="3.30.565.10:FF:000006">
    <property type="entry name" value="Sensor histidine kinase WalK"/>
    <property type="match status" value="1"/>
</dbReference>
<dbReference type="RefSeq" id="WP_176069838.1">
    <property type="nucleotide sequence ID" value="NZ_JABWMJ010000006.1"/>
</dbReference>
<dbReference type="Gene3D" id="3.30.450.20">
    <property type="entry name" value="PAS domain"/>
    <property type="match status" value="1"/>
</dbReference>
<dbReference type="InterPro" id="IPR029016">
    <property type="entry name" value="GAF-like_dom_sf"/>
</dbReference>
<dbReference type="SUPFAM" id="SSF55785">
    <property type="entry name" value="PYP-like sensor domain (PAS domain)"/>
    <property type="match status" value="1"/>
</dbReference>
<dbReference type="GO" id="GO:0005886">
    <property type="term" value="C:plasma membrane"/>
    <property type="evidence" value="ECO:0007669"/>
    <property type="project" value="UniProtKB-SubCell"/>
</dbReference>
<comment type="similarity">
    <text evidence="3">In the N-terminal section; belongs to the phytochrome family.</text>
</comment>
<dbReference type="SUPFAM" id="SSF47384">
    <property type="entry name" value="Homodimeric domain of signal transducing histidine kinase"/>
    <property type="match status" value="1"/>
</dbReference>
<dbReference type="PANTHER" id="PTHR43711:SF1">
    <property type="entry name" value="HISTIDINE KINASE 1"/>
    <property type="match status" value="1"/>
</dbReference>
<dbReference type="SUPFAM" id="SSF55874">
    <property type="entry name" value="ATPase domain of HSP90 chaperone/DNA topoisomerase II/histidine kinase"/>
    <property type="match status" value="1"/>
</dbReference>
<evidence type="ECO:0000256" key="8">
    <source>
        <dbReference type="ARBA" id="ARBA00022679"/>
    </source>
</evidence>
<keyword evidence="6" id="KW-0597">Phosphoprotein</keyword>
<dbReference type="Pfam" id="PF00512">
    <property type="entry name" value="HisKA"/>
    <property type="match status" value="1"/>
</dbReference>
<dbReference type="InterPro" id="IPR013515">
    <property type="entry name" value="Phytochrome_cen-reg"/>
</dbReference>
<evidence type="ECO:0000256" key="11">
    <source>
        <dbReference type="ARBA" id="ARBA00023012"/>
    </source>
</evidence>
<evidence type="ECO:0000256" key="3">
    <source>
        <dbReference type="ARBA" id="ARBA00006402"/>
    </source>
</evidence>
<dbReference type="GO" id="GO:0006355">
    <property type="term" value="P:regulation of DNA-templated transcription"/>
    <property type="evidence" value="ECO:0007669"/>
    <property type="project" value="InterPro"/>
</dbReference>
<dbReference type="InterPro" id="IPR003018">
    <property type="entry name" value="GAF"/>
</dbReference>
<dbReference type="Proteomes" id="UP000529637">
    <property type="component" value="Unassembled WGS sequence"/>
</dbReference>
<dbReference type="SMART" id="SM00387">
    <property type="entry name" value="HATPase_c"/>
    <property type="match status" value="1"/>
</dbReference>
<dbReference type="InterPro" id="IPR003594">
    <property type="entry name" value="HATPase_dom"/>
</dbReference>
<comment type="catalytic activity">
    <reaction evidence="1">
        <text>ATP + protein L-histidine = ADP + protein N-phospho-L-histidine.</text>
        <dbReference type="EC" id="2.7.13.3"/>
    </reaction>
</comment>
<evidence type="ECO:0000256" key="2">
    <source>
        <dbReference type="ARBA" id="ARBA00004429"/>
    </source>
</evidence>
<evidence type="ECO:0000256" key="5">
    <source>
        <dbReference type="ARBA" id="ARBA00022543"/>
    </source>
</evidence>
<keyword evidence="5" id="KW-0600">Photoreceptor protein</keyword>
<evidence type="ECO:0000313" key="15">
    <source>
        <dbReference type="EMBL" id="NUZ06999.1"/>
    </source>
</evidence>
<dbReference type="Pfam" id="PF00360">
    <property type="entry name" value="PHY"/>
    <property type="match status" value="1"/>
</dbReference>
<evidence type="ECO:0000313" key="16">
    <source>
        <dbReference type="Proteomes" id="UP000529637"/>
    </source>
</evidence>
<dbReference type="CDD" id="cd00075">
    <property type="entry name" value="HATPase"/>
    <property type="match status" value="1"/>
</dbReference>
<dbReference type="SMART" id="SM00065">
    <property type="entry name" value="GAF"/>
    <property type="match status" value="1"/>
</dbReference>
<dbReference type="InterPro" id="IPR001294">
    <property type="entry name" value="Phytochrome"/>
</dbReference>
<sequence length="729" mass="79170">MNPPVDLDHCATEPIHIPGAVQPHGCLIAFDPATLRISNLSANCAEFLPLAGAGALGRTVHDCVPAAVGQWLGDALPLPAAEREAFRWRGDGRNLVAVLHVTDGLGLLEVEPDAEDDSPAIARAVERGLRRLAGSESLGPLVAETVRLVRELTAFDRVMVYRFDADGHGSVIAEAKADELEPYLGLHYPESDIPRQARELYLRQWFRAIPDARYTPVPLVPPLRADTGRPIDLTDCSLRSVSPVHLEYMANMGVQASMSVSLIVDGRLWGLVNAIHRTPLGLTPRLRQACESVGRLVSLQLAALEAIEMQRAEAGHAGTMNRLVAAMRKTDADVFGGLLAEPDALLDVMHAEGAAVVVDREVRGCGMVPADAEVRRLAEWAASQATDGVFRSHEVPGGGDGYPSGLLVIALPTPDLRCAMWFRPEVVQTVSWGGDPTKIVEAASPDGVPRLHPRRSFALWQQTLRGHALRWSAAEMRAAADLRRSAIEIDLAAKFRREQEAVRVRDELVAVVSHDLRTPLSVVTMQSFLIQRLLDEDGTERSKRMRASSDVIQRAADRMSKLLVDLLDLAKIEAGRYQVTPTRQPVTTMLEDVCSLLQPVAGVRQIALVSALLPEVEVMADPERMFQVLSNLVGNAIKFSPDGGQVTIGATARPGDCEIWVEDQGPGIDPEQLPHLFDRYWQAPGNGGSRGFGLGLYISRGIVVAHGGQIRVESTPGKGSRFLFTLPYA</sequence>
<protein>
    <recommendedName>
        <fullName evidence="4">histidine kinase</fullName>
        <ecNumber evidence="4">2.7.13.3</ecNumber>
    </recommendedName>
</protein>
<dbReference type="EMBL" id="JABWMJ010000006">
    <property type="protein sequence ID" value="NUZ06999.1"/>
    <property type="molecule type" value="Genomic_DNA"/>
</dbReference>
<dbReference type="InterPro" id="IPR043150">
    <property type="entry name" value="Phytochrome_PHY_sf"/>
</dbReference>
<evidence type="ECO:0000256" key="12">
    <source>
        <dbReference type="ARBA" id="ARBA00023170"/>
    </source>
</evidence>
<dbReference type="InterPro" id="IPR013654">
    <property type="entry name" value="PAS_2"/>
</dbReference>
<dbReference type="PRINTS" id="PR01033">
    <property type="entry name" value="PHYTOCHROME"/>
</dbReference>
<keyword evidence="12" id="KW-0675">Receptor</keyword>
<keyword evidence="7" id="KW-0716">Sensory transduction</keyword>
<keyword evidence="10" id="KW-0157">Chromophore</keyword>
<reference evidence="15 16" key="1">
    <citation type="submission" date="2020-06" db="EMBL/GenBank/DDBJ databases">
        <title>Schlegella sp. ID0723 isolated from air conditioner.</title>
        <authorList>
            <person name="Kim D.Y."/>
            <person name="Kim D.-U."/>
        </authorList>
    </citation>
    <scope>NUCLEOTIDE SEQUENCE [LARGE SCALE GENOMIC DNA]</scope>
    <source>
        <strain evidence="15 16">ID0723</strain>
    </source>
</reference>
<dbReference type="Gene3D" id="1.10.287.130">
    <property type="match status" value="1"/>
</dbReference>
<accession>A0A7Y6NPM5</accession>
<dbReference type="AlphaFoldDB" id="A0A7Y6NPM5"/>
<dbReference type="SUPFAM" id="SSF55781">
    <property type="entry name" value="GAF domain-like"/>
    <property type="match status" value="2"/>
</dbReference>
<evidence type="ECO:0000259" key="14">
    <source>
        <dbReference type="PROSITE" id="PS50109"/>
    </source>
</evidence>
<evidence type="ECO:0000256" key="9">
    <source>
        <dbReference type="ARBA" id="ARBA00022777"/>
    </source>
</evidence>
<dbReference type="PROSITE" id="PS50046">
    <property type="entry name" value="PHYTOCHROME_2"/>
    <property type="match status" value="1"/>
</dbReference>
<dbReference type="InterPro" id="IPR003661">
    <property type="entry name" value="HisK_dim/P_dom"/>
</dbReference>
<evidence type="ECO:0000256" key="6">
    <source>
        <dbReference type="ARBA" id="ARBA00022553"/>
    </source>
</evidence>
<evidence type="ECO:0000259" key="13">
    <source>
        <dbReference type="PROSITE" id="PS50046"/>
    </source>
</evidence>
<feature type="domain" description="Histidine kinase" evidence="14">
    <location>
        <begin position="511"/>
        <end position="729"/>
    </location>
</feature>
<dbReference type="Gene3D" id="3.30.450.270">
    <property type="match status" value="1"/>
</dbReference>
<dbReference type="CDD" id="cd00082">
    <property type="entry name" value="HisKA"/>
    <property type="match status" value="1"/>
</dbReference>
<organism evidence="15 16">
    <name type="scientific">Piscinibacter koreensis</name>
    <dbReference type="NCBI Taxonomy" id="2742824"/>
    <lineage>
        <taxon>Bacteria</taxon>
        <taxon>Pseudomonadati</taxon>
        <taxon>Pseudomonadota</taxon>
        <taxon>Betaproteobacteria</taxon>
        <taxon>Burkholderiales</taxon>
        <taxon>Sphaerotilaceae</taxon>
        <taxon>Piscinibacter</taxon>
    </lineage>
</organism>
<dbReference type="Pfam" id="PF01590">
    <property type="entry name" value="GAF"/>
    <property type="match status" value="1"/>
</dbReference>
<dbReference type="PROSITE" id="PS50109">
    <property type="entry name" value="HIS_KIN"/>
    <property type="match status" value="1"/>
</dbReference>
<feature type="domain" description="Phytochrome chromophore attachment site" evidence="13">
    <location>
        <begin position="137"/>
        <end position="295"/>
    </location>
</feature>
<dbReference type="InterPro" id="IPR005467">
    <property type="entry name" value="His_kinase_dom"/>
</dbReference>
<comment type="caution">
    <text evidence="15">The sequence shown here is derived from an EMBL/GenBank/DDBJ whole genome shotgun (WGS) entry which is preliminary data.</text>
</comment>
<dbReference type="GO" id="GO:0009584">
    <property type="term" value="P:detection of visible light"/>
    <property type="evidence" value="ECO:0007669"/>
    <property type="project" value="InterPro"/>
</dbReference>
<gene>
    <name evidence="15" type="ORF">HQN59_14635</name>
</gene>
<keyword evidence="8" id="KW-0808">Transferase</keyword>
<evidence type="ECO:0000256" key="10">
    <source>
        <dbReference type="ARBA" id="ARBA00022991"/>
    </source>
</evidence>
<evidence type="ECO:0000256" key="1">
    <source>
        <dbReference type="ARBA" id="ARBA00000085"/>
    </source>
</evidence>
<dbReference type="InterPro" id="IPR050736">
    <property type="entry name" value="Sensor_HK_Regulatory"/>
</dbReference>
<keyword evidence="16" id="KW-1185">Reference proteome</keyword>
<dbReference type="GO" id="GO:0000155">
    <property type="term" value="F:phosphorelay sensor kinase activity"/>
    <property type="evidence" value="ECO:0007669"/>
    <property type="project" value="InterPro"/>
</dbReference>
<dbReference type="InterPro" id="IPR016132">
    <property type="entry name" value="Phyto_chromo_attachment"/>
</dbReference>
<dbReference type="SMART" id="SM00388">
    <property type="entry name" value="HisKA"/>
    <property type="match status" value="1"/>
</dbReference>
<dbReference type="InterPro" id="IPR035965">
    <property type="entry name" value="PAS-like_dom_sf"/>
</dbReference>
<dbReference type="Pfam" id="PF08446">
    <property type="entry name" value="PAS_2"/>
    <property type="match status" value="1"/>
</dbReference>
<dbReference type="Pfam" id="PF02518">
    <property type="entry name" value="HATPase_c"/>
    <property type="match status" value="1"/>
</dbReference>
<dbReference type="Gene3D" id="3.30.450.40">
    <property type="match status" value="1"/>
</dbReference>
<name>A0A7Y6NPM5_9BURK</name>
<dbReference type="EC" id="2.7.13.3" evidence="4"/>